<reference evidence="11" key="1">
    <citation type="journal article" date="2014" name="Int. J. Syst. Evol. Microbiol.">
        <title>Complete genome sequence of Corynebacterium casei LMG S-19264T (=DSM 44701T), isolated from a smear-ripened cheese.</title>
        <authorList>
            <consortium name="US DOE Joint Genome Institute (JGI-PGF)"/>
            <person name="Walter F."/>
            <person name="Albersmeier A."/>
            <person name="Kalinowski J."/>
            <person name="Ruckert C."/>
        </authorList>
    </citation>
    <scope>NUCLEOTIDE SEQUENCE</scope>
    <source>
        <strain evidence="11">KCTC 22169</strain>
    </source>
</reference>
<dbReference type="PANTHER" id="PTHR43065:SF10">
    <property type="entry name" value="PEROXIDE STRESS-ACTIVATED HISTIDINE KINASE MAK3"/>
    <property type="match status" value="1"/>
</dbReference>
<evidence type="ECO:0000256" key="3">
    <source>
        <dbReference type="ARBA" id="ARBA00022553"/>
    </source>
</evidence>
<evidence type="ECO:0000313" key="12">
    <source>
        <dbReference type="Proteomes" id="UP000626148"/>
    </source>
</evidence>
<dbReference type="AlphaFoldDB" id="A0A918KSH2"/>
<dbReference type="InterPro" id="IPR036097">
    <property type="entry name" value="HisK_dim/P_sf"/>
</dbReference>
<dbReference type="SUPFAM" id="SSF55874">
    <property type="entry name" value="ATPase domain of HSP90 chaperone/DNA topoisomerase II/histidine kinase"/>
    <property type="match status" value="1"/>
</dbReference>
<evidence type="ECO:0000256" key="5">
    <source>
        <dbReference type="ARBA" id="ARBA00022741"/>
    </source>
</evidence>
<gene>
    <name evidence="11" type="ORF">GCM10007392_48150</name>
</gene>
<dbReference type="PANTHER" id="PTHR43065">
    <property type="entry name" value="SENSOR HISTIDINE KINASE"/>
    <property type="match status" value="1"/>
</dbReference>
<dbReference type="Gene3D" id="1.10.287.130">
    <property type="match status" value="1"/>
</dbReference>
<feature type="region of interest" description="Disordered" evidence="9">
    <location>
        <begin position="69"/>
        <end position="94"/>
    </location>
</feature>
<evidence type="ECO:0000256" key="2">
    <source>
        <dbReference type="ARBA" id="ARBA00012438"/>
    </source>
</evidence>
<evidence type="ECO:0000256" key="4">
    <source>
        <dbReference type="ARBA" id="ARBA00022679"/>
    </source>
</evidence>
<dbReference type="InterPro" id="IPR003661">
    <property type="entry name" value="HisK_dim/P_dom"/>
</dbReference>
<dbReference type="InterPro" id="IPR003594">
    <property type="entry name" value="HATPase_dom"/>
</dbReference>
<evidence type="ECO:0000256" key="9">
    <source>
        <dbReference type="SAM" id="MobiDB-lite"/>
    </source>
</evidence>
<keyword evidence="4" id="KW-0808">Transferase</keyword>
<dbReference type="EMBL" id="BMXR01000021">
    <property type="protein sequence ID" value="GGX75374.1"/>
    <property type="molecule type" value="Genomic_DNA"/>
</dbReference>
<name>A0A918KSH2_9GAMM</name>
<keyword evidence="12" id="KW-1185">Reference proteome</keyword>
<keyword evidence="8" id="KW-0902">Two-component regulatory system</keyword>
<evidence type="ECO:0000256" key="7">
    <source>
        <dbReference type="ARBA" id="ARBA00022840"/>
    </source>
</evidence>
<comment type="caution">
    <text evidence="11">The sequence shown here is derived from an EMBL/GenBank/DDBJ whole genome shotgun (WGS) entry which is preliminary data.</text>
</comment>
<evidence type="ECO:0000256" key="6">
    <source>
        <dbReference type="ARBA" id="ARBA00022777"/>
    </source>
</evidence>
<keyword evidence="5" id="KW-0547">Nucleotide-binding</keyword>
<keyword evidence="6" id="KW-0418">Kinase</keyword>
<proteinExistence type="predicted"/>
<comment type="catalytic activity">
    <reaction evidence="1">
        <text>ATP + protein L-histidine = ADP + protein N-phospho-L-histidine.</text>
        <dbReference type="EC" id="2.7.13.3"/>
    </reaction>
</comment>
<dbReference type="Pfam" id="PF02518">
    <property type="entry name" value="HATPase_c"/>
    <property type="match status" value="1"/>
</dbReference>
<dbReference type="SMART" id="SM00387">
    <property type="entry name" value="HATPase_c"/>
    <property type="match status" value="1"/>
</dbReference>
<dbReference type="SUPFAM" id="SSF47384">
    <property type="entry name" value="Homodimeric domain of signal transducing histidine kinase"/>
    <property type="match status" value="1"/>
</dbReference>
<dbReference type="SMART" id="SM00388">
    <property type="entry name" value="HisKA"/>
    <property type="match status" value="1"/>
</dbReference>
<dbReference type="InterPro" id="IPR036890">
    <property type="entry name" value="HATPase_C_sf"/>
</dbReference>
<protein>
    <recommendedName>
        <fullName evidence="2">histidine kinase</fullName>
        <ecNumber evidence="2">2.7.13.3</ecNumber>
    </recommendedName>
</protein>
<evidence type="ECO:0000313" key="11">
    <source>
        <dbReference type="EMBL" id="GGX75374.1"/>
    </source>
</evidence>
<dbReference type="Proteomes" id="UP000626148">
    <property type="component" value="Unassembled WGS sequence"/>
</dbReference>
<accession>A0A918KSH2</accession>
<evidence type="ECO:0000256" key="8">
    <source>
        <dbReference type="ARBA" id="ARBA00023012"/>
    </source>
</evidence>
<dbReference type="Pfam" id="PF00512">
    <property type="entry name" value="HisKA"/>
    <property type="match status" value="1"/>
</dbReference>
<feature type="domain" description="Histidine kinase" evidence="10">
    <location>
        <begin position="157"/>
        <end position="372"/>
    </location>
</feature>
<dbReference type="InterPro" id="IPR005467">
    <property type="entry name" value="His_kinase_dom"/>
</dbReference>
<keyword evidence="7" id="KW-0067">ATP-binding</keyword>
<dbReference type="GO" id="GO:0005524">
    <property type="term" value="F:ATP binding"/>
    <property type="evidence" value="ECO:0007669"/>
    <property type="project" value="UniProtKB-KW"/>
</dbReference>
<dbReference type="EC" id="2.7.13.3" evidence="2"/>
<dbReference type="PRINTS" id="PR00344">
    <property type="entry name" value="BCTRLSENSOR"/>
</dbReference>
<organism evidence="11 12">
    <name type="scientific">Saccharospirillum salsuginis</name>
    <dbReference type="NCBI Taxonomy" id="418750"/>
    <lineage>
        <taxon>Bacteria</taxon>
        <taxon>Pseudomonadati</taxon>
        <taxon>Pseudomonadota</taxon>
        <taxon>Gammaproteobacteria</taxon>
        <taxon>Oceanospirillales</taxon>
        <taxon>Saccharospirillaceae</taxon>
        <taxon>Saccharospirillum</taxon>
    </lineage>
</organism>
<dbReference type="Gene3D" id="3.30.565.10">
    <property type="entry name" value="Histidine kinase-like ATPase, C-terminal domain"/>
    <property type="match status" value="1"/>
</dbReference>
<dbReference type="InterPro" id="IPR004358">
    <property type="entry name" value="Sig_transdc_His_kin-like_C"/>
</dbReference>
<keyword evidence="3" id="KW-0597">Phosphoprotein</keyword>
<evidence type="ECO:0000259" key="10">
    <source>
        <dbReference type="PROSITE" id="PS50109"/>
    </source>
</evidence>
<reference evidence="11" key="2">
    <citation type="submission" date="2020-09" db="EMBL/GenBank/DDBJ databases">
        <authorList>
            <person name="Sun Q."/>
            <person name="Kim S."/>
        </authorList>
    </citation>
    <scope>NUCLEOTIDE SEQUENCE</scope>
    <source>
        <strain evidence="11">KCTC 22169</strain>
    </source>
</reference>
<evidence type="ECO:0000256" key="1">
    <source>
        <dbReference type="ARBA" id="ARBA00000085"/>
    </source>
</evidence>
<dbReference type="CDD" id="cd00082">
    <property type="entry name" value="HisKA"/>
    <property type="match status" value="1"/>
</dbReference>
<sequence length="373" mass="41317">MDAAASAHLNTSGDSRPFSLLDTVALPCVVFDARQRLLFANRPFRREFQDTLTPRLRLDDFMQRFHSYDSAPTLGPGTRSDSIATTDQERDEEVYDPETRQSYVLHSRPLRPVAEGGTVLTLQNLTETRSSQARSADLQEQLMLTSRSMSVGEMATTIAHELNQPLGAILNYLGVVRNLLDGQPEHGRALEGVSAALLQAERATAVIARIREFVRTREPKKEPCRVADLVHSVISLLSLEIRQQRVRVDCDLATDLPSIQVDRIMMELVVANLVRNALDAMSASPPDRRFLGIDAEPDLEGHVRITVRDSGCGIPPETIDQLFQPFFTSKKNGMGAGLAICRSIMEFHGGRLYFEPMQTEGAAFVCCIPVSPS</sequence>
<dbReference type="GO" id="GO:0000155">
    <property type="term" value="F:phosphorelay sensor kinase activity"/>
    <property type="evidence" value="ECO:0007669"/>
    <property type="project" value="InterPro"/>
</dbReference>
<dbReference type="PROSITE" id="PS50109">
    <property type="entry name" value="HIS_KIN"/>
    <property type="match status" value="1"/>
</dbReference>